<gene>
    <name evidence="1" type="ORF">MNBD_ALPHA03-212</name>
</gene>
<proteinExistence type="predicted"/>
<dbReference type="EMBL" id="UOFW01000211">
    <property type="protein sequence ID" value="VAX07590.1"/>
    <property type="molecule type" value="Genomic_DNA"/>
</dbReference>
<reference evidence="1" key="1">
    <citation type="submission" date="2018-06" db="EMBL/GenBank/DDBJ databases">
        <authorList>
            <person name="Zhirakovskaya E."/>
        </authorList>
    </citation>
    <scope>NUCLEOTIDE SEQUENCE</scope>
</reference>
<dbReference type="SUPFAM" id="SSF53335">
    <property type="entry name" value="S-adenosyl-L-methionine-dependent methyltransferases"/>
    <property type="match status" value="1"/>
</dbReference>
<dbReference type="Gene3D" id="3.40.50.150">
    <property type="entry name" value="Vaccinia Virus protein VP39"/>
    <property type="match status" value="1"/>
</dbReference>
<dbReference type="AlphaFoldDB" id="A0A3B1BB69"/>
<dbReference type="PANTHER" id="PTHR43861">
    <property type="entry name" value="TRANS-ACONITATE 2-METHYLTRANSFERASE-RELATED"/>
    <property type="match status" value="1"/>
</dbReference>
<protein>
    <recommendedName>
        <fullName evidence="2">Methyltransferase domain-containing protein</fullName>
    </recommendedName>
</protein>
<dbReference type="CDD" id="cd02440">
    <property type="entry name" value="AdoMet_MTases"/>
    <property type="match status" value="1"/>
</dbReference>
<dbReference type="Pfam" id="PF13489">
    <property type="entry name" value="Methyltransf_23"/>
    <property type="match status" value="1"/>
</dbReference>
<evidence type="ECO:0008006" key="2">
    <source>
        <dbReference type="Google" id="ProtNLM"/>
    </source>
</evidence>
<accession>A0A3B1BB69</accession>
<organism evidence="1">
    <name type="scientific">hydrothermal vent metagenome</name>
    <dbReference type="NCBI Taxonomy" id="652676"/>
    <lineage>
        <taxon>unclassified sequences</taxon>
        <taxon>metagenomes</taxon>
        <taxon>ecological metagenomes</taxon>
    </lineage>
</organism>
<dbReference type="InterPro" id="IPR029063">
    <property type="entry name" value="SAM-dependent_MTases_sf"/>
</dbReference>
<name>A0A3B1BB69_9ZZZZ</name>
<sequence>MNKLPQNKDTYNDLYNKQKHIEAYERKYFHSAYYPLFKAVLKAVKRSGGTSILEVGCGFGHFALMLKQNTDLIYQGFDFSSVAVERAQKITGYEKEITVADATIEKTYKSYNYDTIVCTEVLEHIPNDLETISLWNSGTYCICSVPNYDSSDHVRYFNTKEEVLNRYGHEIDIDCIVQKTKPFLDDLKFSNIVRALIWNRYRPRRLLAILGFKSFDDGGWFVFSGRKK</sequence>
<evidence type="ECO:0000313" key="1">
    <source>
        <dbReference type="EMBL" id="VAX07590.1"/>
    </source>
</evidence>